<comment type="similarity">
    <text evidence="2">Belongs to the beta sliding clamp family.</text>
</comment>
<evidence type="ECO:0000256" key="4">
    <source>
        <dbReference type="ARBA" id="ARBA00022679"/>
    </source>
</evidence>
<evidence type="ECO:0000313" key="13">
    <source>
        <dbReference type="Proteomes" id="UP000282674"/>
    </source>
</evidence>
<dbReference type="InterPro" id="IPR046938">
    <property type="entry name" value="DNA_clamp_sf"/>
</dbReference>
<dbReference type="GO" id="GO:0006271">
    <property type="term" value="P:DNA strand elongation involved in DNA replication"/>
    <property type="evidence" value="ECO:0007669"/>
    <property type="project" value="TreeGrafter"/>
</dbReference>
<comment type="caution">
    <text evidence="12">The sequence shown here is derived from an EMBL/GenBank/DDBJ whole genome shotgun (WGS) entry which is preliminary data.</text>
</comment>
<feature type="domain" description="DNA polymerase III beta sliding clamp C-terminal" evidence="11">
    <location>
        <begin position="287"/>
        <end position="388"/>
    </location>
</feature>
<evidence type="ECO:0000256" key="1">
    <source>
        <dbReference type="ARBA" id="ARBA00004496"/>
    </source>
</evidence>
<comment type="subcellular location">
    <subcellularLocation>
        <location evidence="1">Cytoplasm</location>
    </subcellularLocation>
</comment>
<dbReference type="EC" id="2.7.7.7" evidence="12"/>
<protein>
    <submittedName>
        <fullName evidence="12">DNA polymerase III subunit beta</fullName>
        <ecNumber evidence="12">2.7.7.7</ecNumber>
    </submittedName>
</protein>
<dbReference type="InterPro" id="IPR001001">
    <property type="entry name" value="DNA_polIII_beta"/>
</dbReference>
<dbReference type="InterPro" id="IPR022637">
    <property type="entry name" value="DNA_polIII_beta_cen"/>
</dbReference>
<gene>
    <name evidence="12" type="ORF">EBO15_10320</name>
</gene>
<evidence type="ECO:0000256" key="3">
    <source>
        <dbReference type="ARBA" id="ARBA00022490"/>
    </source>
</evidence>
<evidence type="ECO:0000259" key="10">
    <source>
        <dbReference type="Pfam" id="PF02767"/>
    </source>
</evidence>
<reference evidence="12 13" key="1">
    <citation type="submission" date="2018-10" db="EMBL/GenBank/DDBJ databases">
        <title>Isolation from soil.</title>
        <authorList>
            <person name="Hu J."/>
        </authorList>
    </citation>
    <scope>NUCLEOTIDE SEQUENCE [LARGE SCALE GENOMIC DNA]</scope>
    <source>
        <strain evidence="12 13">NEAU-Ht49</strain>
    </source>
</reference>
<dbReference type="GO" id="GO:0009360">
    <property type="term" value="C:DNA polymerase III complex"/>
    <property type="evidence" value="ECO:0007669"/>
    <property type="project" value="InterPro"/>
</dbReference>
<keyword evidence="4 12" id="KW-0808">Transferase</keyword>
<organism evidence="12 13">
    <name type="scientific">Actinomadura harenae</name>
    <dbReference type="NCBI Taxonomy" id="2483351"/>
    <lineage>
        <taxon>Bacteria</taxon>
        <taxon>Bacillati</taxon>
        <taxon>Actinomycetota</taxon>
        <taxon>Actinomycetes</taxon>
        <taxon>Streptosporangiales</taxon>
        <taxon>Thermomonosporaceae</taxon>
        <taxon>Actinomadura</taxon>
    </lineage>
</organism>
<evidence type="ECO:0000259" key="11">
    <source>
        <dbReference type="Pfam" id="PF02768"/>
    </source>
</evidence>
<feature type="domain" description="DNA polymerase III beta sliding clamp central" evidence="10">
    <location>
        <begin position="153"/>
        <end position="272"/>
    </location>
</feature>
<keyword evidence="6" id="KW-0235">DNA replication</keyword>
<dbReference type="GO" id="GO:0003677">
    <property type="term" value="F:DNA binding"/>
    <property type="evidence" value="ECO:0007669"/>
    <property type="project" value="UniProtKB-KW"/>
</dbReference>
<dbReference type="Pfam" id="PF00712">
    <property type="entry name" value="DNA_pol3_beta"/>
    <property type="match status" value="1"/>
</dbReference>
<dbReference type="EMBL" id="RFFG01000014">
    <property type="protein sequence ID" value="RMI45312.1"/>
    <property type="molecule type" value="Genomic_DNA"/>
</dbReference>
<dbReference type="GO" id="GO:0005737">
    <property type="term" value="C:cytoplasm"/>
    <property type="evidence" value="ECO:0007669"/>
    <property type="project" value="UniProtKB-SubCell"/>
</dbReference>
<evidence type="ECO:0000256" key="5">
    <source>
        <dbReference type="ARBA" id="ARBA00022695"/>
    </source>
</evidence>
<dbReference type="InterPro" id="IPR022634">
    <property type="entry name" value="DNA_polIII_beta_N"/>
</dbReference>
<dbReference type="InterPro" id="IPR022635">
    <property type="entry name" value="DNA_polIII_beta_C"/>
</dbReference>
<keyword evidence="3" id="KW-0963">Cytoplasm</keyword>
<dbReference type="Proteomes" id="UP000282674">
    <property type="component" value="Unassembled WGS sequence"/>
</dbReference>
<dbReference type="AlphaFoldDB" id="A0A3M2M710"/>
<keyword evidence="8" id="KW-0238">DNA-binding</keyword>
<dbReference type="SUPFAM" id="SSF55979">
    <property type="entry name" value="DNA clamp"/>
    <property type="match status" value="3"/>
</dbReference>
<keyword evidence="7" id="KW-0239">DNA-directed DNA polymerase</keyword>
<evidence type="ECO:0000256" key="2">
    <source>
        <dbReference type="ARBA" id="ARBA00010752"/>
    </source>
</evidence>
<name>A0A3M2M710_9ACTN</name>
<dbReference type="Pfam" id="PF02767">
    <property type="entry name" value="DNA_pol3_beta_2"/>
    <property type="match status" value="1"/>
</dbReference>
<dbReference type="Pfam" id="PF02768">
    <property type="entry name" value="DNA_pol3_beta_3"/>
    <property type="match status" value="1"/>
</dbReference>
<dbReference type="Gene3D" id="3.10.150.10">
    <property type="entry name" value="DNA Polymerase III, subunit A, domain 2"/>
    <property type="match status" value="3"/>
</dbReference>
<keyword evidence="5 12" id="KW-0548">Nucleotidyltransferase</keyword>
<accession>A0A3M2M710</accession>
<sequence length="424" mass="44491">MTATGWTRPCGPSSTPTWSTARRSSAVKFTIDAKAFADTIAWIARVLPSRPPVPVLAGIKVTATGGGVELAGFDYQVSARADLEAEVHQAGEALMSGRLLSDIARLLPAGPVQVVVENATCTLTTPHTTHTLLLMPTEDYPSLPEPPAEAGRIDAAAFTTAITQVTVAAGHDPTLPVLTGVWIELDSEKVIFAATDRFRLAVAAQPWTVTGQRGEDTLLVPAATLADLAKHLPGGADQLALGITRDGEANPVGLSITAGRRVLHTSLVDAKFIAWRKVLATSLVWSVVTDTLALATAVRRVAVVAERLAPVRLHCVPGDTGRDDGKLELRASTGDAASARETLSARVVADQPIDIAFNPGYLLDALTTTGTPQVCMRGSTDKPVLLLSMPTGASSEDIPVSLPDAGEPLPGQHRHLLMPIRLTG</sequence>
<dbReference type="CDD" id="cd00140">
    <property type="entry name" value="beta_clamp"/>
    <property type="match status" value="1"/>
</dbReference>
<proteinExistence type="inferred from homology"/>
<feature type="domain" description="DNA polymerase III beta sliding clamp N-terminal" evidence="9">
    <location>
        <begin position="28"/>
        <end position="144"/>
    </location>
</feature>
<evidence type="ECO:0000313" key="12">
    <source>
        <dbReference type="EMBL" id="RMI45312.1"/>
    </source>
</evidence>
<evidence type="ECO:0000256" key="6">
    <source>
        <dbReference type="ARBA" id="ARBA00022705"/>
    </source>
</evidence>
<dbReference type="GO" id="GO:0003887">
    <property type="term" value="F:DNA-directed DNA polymerase activity"/>
    <property type="evidence" value="ECO:0007669"/>
    <property type="project" value="UniProtKB-KW"/>
</dbReference>
<dbReference type="PANTHER" id="PTHR30478">
    <property type="entry name" value="DNA POLYMERASE III SUBUNIT BETA"/>
    <property type="match status" value="1"/>
</dbReference>
<dbReference type="NCBIfam" id="TIGR00663">
    <property type="entry name" value="dnan"/>
    <property type="match status" value="1"/>
</dbReference>
<evidence type="ECO:0000256" key="8">
    <source>
        <dbReference type="ARBA" id="ARBA00023125"/>
    </source>
</evidence>
<evidence type="ECO:0000259" key="9">
    <source>
        <dbReference type="Pfam" id="PF00712"/>
    </source>
</evidence>
<dbReference type="GO" id="GO:0008408">
    <property type="term" value="F:3'-5' exonuclease activity"/>
    <property type="evidence" value="ECO:0007669"/>
    <property type="project" value="InterPro"/>
</dbReference>
<evidence type="ECO:0000256" key="7">
    <source>
        <dbReference type="ARBA" id="ARBA00022932"/>
    </source>
</evidence>
<dbReference type="PANTHER" id="PTHR30478:SF0">
    <property type="entry name" value="BETA SLIDING CLAMP"/>
    <property type="match status" value="1"/>
</dbReference>
<dbReference type="SMART" id="SM00480">
    <property type="entry name" value="POL3Bc"/>
    <property type="match status" value="1"/>
</dbReference>
<keyword evidence="13" id="KW-1185">Reference proteome</keyword>